<protein>
    <submittedName>
        <fullName evidence="1">Uncharacterized protein</fullName>
    </submittedName>
</protein>
<organism evidence="1 2">
    <name type="scientific">Plasmopara halstedii</name>
    <name type="common">Downy mildew of sunflower</name>
    <dbReference type="NCBI Taxonomy" id="4781"/>
    <lineage>
        <taxon>Eukaryota</taxon>
        <taxon>Sar</taxon>
        <taxon>Stramenopiles</taxon>
        <taxon>Oomycota</taxon>
        <taxon>Peronosporomycetes</taxon>
        <taxon>Peronosporales</taxon>
        <taxon>Peronosporaceae</taxon>
        <taxon>Plasmopara</taxon>
    </lineage>
</organism>
<dbReference type="AlphaFoldDB" id="A0A0P1A882"/>
<accession>A0A0P1A882</accession>
<sequence>MLLSFLGCEVVAKAFKFKLHLKVQGQELCNTQRKAYCRDIDPILPLPQNSGQFDCDKTKAVGFSASVVDNLRYKGISCIRLNNIRSLFLSPRVIFNFLGSVVWNSSRRTYQNLNVLSQIDLVKMYPNKNLRLKVQSAAEKDEGGLGEKFKFVLIEIFWPVQTE</sequence>
<reference evidence="2" key="1">
    <citation type="submission" date="2014-09" db="EMBL/GenBank/DDBJ databases">
        <authorList>
            <person name="Sharma Rahul"/>
            <person name="Thines Marco"/>
        </authorList>
    </citation>
    <scope>NUCLEOTIDE SEQUENCE [LARGE SCALE GENOMIC DNA]</scope>
</reference>
<proteinExistence type="predicted"/>
<evidence type="ECO:0000313" key="1">
    <source>
        <dbReference type="EMBL" id="CEG36734.1"/>
    </source>
</evidence>
<name>A0A0P1A882_PLAHL</name>
<dbReference type="EMBL" id="CCYD01000246">
    <property type="protein sequence ID" value="CEG36734.1"/>
    <property type="molecule type" value="Genomic_DNA"/>
</dbReference>
<dbReference type="GeneID" id="36399040"/>
<dbReference type="Proteomes" id="UP000054928">
    <property type="component" value="Unassembled WGS sequence"/>
</dbReference>
<dbReference type="RefSeq" id="XP_024573103.1">
    <property type="nucleotide sequence ID" value="XM_024721980.1"/>
</dbReference>
<evidence type="ECO:0000313" key="2">
    <source>
        <dbReference type="Proteomes" id="UP000054928"/>
    </source>
</evidence>
<keyword evidence="2" id="KW-1185">Reference proteome</keyword>